<keyword evidence="1" id="KW-0808">Transferase</keyword>
<name>A0A1G7AWT4_9PROT</name>
<evidence type="ECO:0000313" key="4">
    <source>
        <dbReference type="EMBL" id="SDE19263.1"/>
    </source>
</evidence>
<evidence type="ECO:0000313" key="5">
    <source>
        <dbReference type="Proteomes" id="UP000199412"/>
    </source>
</evidence>
<dbReference type="GO" id="GO:0016747">
    <property type="term" value="F:acyltransferase activity, transferring groups other than amino-acyl groups"/>
    <property type="evidence" value="ECO:0007669"/>
    <property type="project" value="InterPro"/>
</dbReference>
<accession>A0A1G7AWT4</accession>
<protein>
    <recommendedName>
        <fullName evidence="3">N-acetyltransferase domain-containing protein</fullName>
    </recommendedName>
</protein>
<dbReference type="Proteomes" id="UP000199412">
    <property type="component" value="Unassembled WGS sequence"/>
</dbReference>
<evidence type="ECO:0000256" key="2">
    <source>
        <dbReference type="ARBA" id="ARBA00023315"/>
    </source>
</evidence>
<dbReference type="SUPFAM" id="SSF55729">
    <property type="entry name" value="Acyl-CoA N-acyltransferases (Nat)"/>
    <property type="match status" value="1"/>
</dbReference>
<dbReference type="InterPro" id="IPR016890">
    <property type="entry name" value="UCP028520"/>
</dbReference>
<dbReference type="PANTHER" id="PTHR43877">
    <property type="entry name" value="AMINOALKYLPHOSPHONATE N-ACETYLTRANSFERASE-RELATED-RELATED"/>
    <property type="match status" value="1"/>
</dbReference>
<dbReference type="InterPro" id="IPR050832">
    <property type="entry name" value="Bact_Acetyltransf"/>
</dbReference>
<dbReference type="PIRSF" id="PIRSF028520">
    <property type="entry name" value="UCP028520"/>
    <property type="match status" value="1"/>
</dbReference>
<dbReference type="PANTHER" id="PTHR43877:SF2">
    <property type="entry name" value="AMINOALKYLPHOSPHONATE N-ACETYLTRANSFERASE-RELATED"/>
    <property type="match status" value="1"/>
</dbReference>
<dbReference type="InterPro" id="IPR016181">
    <property type="entry name" value="Acyl_CoA_acyltransferase"/>
</dbReference>
<dbReference type="RefSeq" id="WP_092784403.1">
    <property type="nucleotide sequence ID" value="NZ_FNAP01000004.1"/>
</dbReference>
<evidence type="ECO:0000256" key="1">
    <source>
        <dbReference type="ARBA" id="ARBA00022679"/>
    </source>
</evidence>
<dbReference type="Gene3D" id="3.40.630.30">
    <property type="match status" value="1"/>
</dbReference>
<reference evidence="4 5" key="1">
    <citation type="submission" date="2016-10" db="EMBL/GenBank/DDBJ databases">
        <authorList>
            <person name="de Groot N.N."/>
        </authorList>
    </citation>
    <scope>NUCLEOTIDE SEQUENCE [LARGE SCALE GENOMIC DNA]</scope>
    <source>
        <strain evidence="4 5">ATCC 700224</strain>
    </source>
</reference>
<keyword evidence="2" id="KW-0012">Acyltransferase</keyword>
<sequence>MTPSPTPLTDADLPDALALNNAAVPHVNALDLAALDRLRALSAVAVACRNADGGLAGFMLALPPGLDHDSPNYRWGCANRSHLIYVDRIVVAPDARGRGIGRALYDPVIAAARREGHGRVLCEVNERPPNPGSLAFHKALDFREIGRADYGPGDKAVVFLEHIATERESPHAGARPCLSASGEP</sequence>
<dbReference type="OrthoDB" id="6182349at2"/>
<organism evidence="4 5">
    <name type="scientific">Rhodospira trueperi</name>
    <dbReference type="NCBI Taxonomy" id="69960"/>
    <lineage>
        <taxon>Bacteria</taxon>
        <taxon>Pseudomonadati</taxon>
        <taxon>Pseudomonadota</taxon>
        <taxon>Alphaproteobacteria</taxon>
        <taxon>Rhodospirillales</taxon>
        <taxon>Rhodospirillaceae</taxon>
        <taxon>Rhodospira</taxon>
    </lineage>
</organism>
<dbReference type="Pfam" id="PF00583">
    <property type="entry name" value="Acetyltransf_1"/>
    <property type="match status" value="1"/>
</dbReference>
<keyword evidence="5" id="KW-1185">Reference proteome</keyword>
<dbReference type="CDD" id="cd04301">
    <property type="entry name" value="NAT_SF"/>
    <property type="match status" value="1"/>
</dbReference>
<dbReference type="EMBL" id="FNAP01000004">
    <property type="protein sequence ID" value="SDE19263.1"/>
    <property type="molecule type" value="Genomic_DNA"/>
</dbReference>
<dbReference type="AlphaFoldDB" id="A0A1G7AWT4"/>
<gene>
    <name evidence="4" type="ORF">SAMN05421720_104124</name>
</gene>
<feature type="domain" description="N-acetyltransferase" evidence="3">
    <location>
        <begin position="3"/>
        <end position="164"/>
    </location>
</feature>
<proteinExistence type="predicted"/>
<dbReference type="InterPro" id="IPR000182">
    <property type="entry name" value="GNAT_dom"/>
</dbReference>
<evidence type="ECO:0000259" key="3">
    <source>
        <dbReference type="PROSITE" id="PS51186"/>
    </source>
</evidence>
<dbReference type="PROSITE" id="PS51186">
    <property type="entry name" value="GNAT"/>
    <property type="match status" value="1"/>
</dbReference>